<proteinExistence type="predicted"/>
<protein>
    <recommendedName>
        <fullName evidence="3">Carboxypeptidase regulatory-like domain-containing protein</fullName>
    </recommendedName>
</protein>
<dbReference type="KEGG" id="psyt:DSAG12_01880"/>
<dbReference type="AlphaFoldDB" id="A0A5B9DAD9"/>
<evidence type="ECO:0000313" key="2">
    <source>
        <dbReference type="Proteomes" id="UP000321408"/>
    </source>
</evidence>
<sequence>MLDNQNSYYILIFYLIFVSSTLILVQNLNTLNYGNLNEYSCDINSHYDNYNYGTIPKSSDNFEFPSNISYVGDNLFIFIKDLNESTDLGGVLIQIFNAENENVSSKYSDGNGFGNFTILNSGTYNITLSKPGFQDNYKTFNIVDPNESLFIDIFLEKQLSYNCEIIINLFNEVLVDHVDQFNVTIYFEDNGTIFKKFLSTSPTDIQIKDLKANEKYLFNIQSHYFQDIGEKFKFFYESQILEIHKNIVLKPNYPSSLNINLSTHFQNDYPALALLSNEILSYRSYAFSNNNTIVFNDLPIGNYRIKIFCPNFTDYSNYIIIKEVSIITLNPPMIQALNNSGSLNIIVKTFGFDNEEIIKRSIFLQIYNGSGLKFPESLKYRAKINSFTQHTIPWIEKGMHFITVISAGFESKNIVINMKWNNYKDFLIVNLYRNGLSAPIIDSQSNPTDNSSFNLSWIPPLWNWEEINGIINIYREKVPLFDTSESNLLYSKSNNFSLSFQDYFNKTSYYYYIIEYKSSNLTRQSSIFAIGYSKEPNIISNISFRVKYDTPNIFINWTITDADNSKGYFVIWEDGDLITNISRGMAVWTNNTPFRTELITDIEKISEYQIFFTDAYYDLYYQISIEVYKTFLQNLAFFVVNYSIASILGLIILTKMTRLLVKKDLEEFNQVRLKNQ</sequence>
<dbReference type="Proteomes" id="UP000321408">
    <property type="component" value="Chromosome"/>
</dbReference>
<reference evidence="1 2" key="1">
    <citation type="journal article" date="2020" name="Nature">
        <title>Isolation of an archaeon at the prokaryote-eukaryote interface.</title>
        <authorList>
            <person name="Imachi H."/>
            <person name="Nobu M.K."/>
            <person name="Nakahara N."/>
            <person name="Morono Y."/>
            <person name="Ogawara M."/>
            <person name="Takaki Y."/>
            <person name="Takano Y."/>
            <person name="Uematsu K."/>
            <person name="Ikuta T."/>
            <person name="Ito M."/>
            <person name="Matsui Y."/>
            <person name="Miyazaki M."/>
            <person name="Murata K."/>
            <person name="Saito Y."/>
            <person name="Sakai S."/>
            <person name="Song C."/>
            <person name="Tasumi E."/>
            <person name="Yamanaka Y."/>
            <person name="Yamaguchi T."/>
            <person name="Kamagata Y."/>
            <person name="Tamaki H."/>
            <person name="Takai K."/>
        </authorList>
    </citation>
    <scope>NUCLEOTIDE SEQUENCE [LARGE SCALE GENOMIC DNA]</scope>
    <source>
        <strain evidence="1 2">MK-D1</strain>
    </source>
</reference>
<accession>A0A5B9DAD9</accession>
<evidence type="ECO:0008006" key="3">
    <source>
        <dbReference type="Google" id="ProtNLM"/>
    </source>
</evidence>
<name>A0A5B9DAD9_9ARCH</name>
<keyword evidence="2" id="KW-1185">Reference proteome</keyword>
<dbReference type="SUPFAM" id="SSF49478">
    <property type="entry name" value="Cna protein B-type domain"/>
    <property type="match status" value="1"/>
</dbReference>
<organism evidence="1 2">
    <name type="scientific">Promethearchaeum syntrophicum</name>
    <dbReference type="NCBI Taxonomy" id="2594042"/>
    <lineage>
        <taxon>Archaea</taxon>
        <taxon>Promethearchaeati</taxon>
        <taxon>Promethearchaeota</taxon>
        <taxon>Promethearchaeia</taxon>
        <taxon>Promethearchaeales</taxon>
        <taxon>Promethearchaeaceae</taxon>
        <taxon>Promethearchaeum</taxon>
    </lineage>
</organism>
<gene>
    <name evidence="1" type="ORF">DSAG12_01880</name>
</gene>
<reference evidence="1 2" key="2">
    <citation type="journal article" date="2024" name="Int. J. Syst. Evol. Microbiol.">
        <title>Promethearchaeum syntrophicum gen. nov., sp. nov., an anaerobic, obligately syntrophic archaeon, the first isolate of the lineage 'Asgard' archaea, and proposal of the new archaeal phylum Promethearchaeota phyl. nov. and kingdom Promethearchaeati regn. nov.</title>
        <authorList>
            <person name="Imachi H."/>
            <person name="Nobu M.K."/>
            <person name="Kato S."/>
            <person name="Takaki Y."/>
            <person name="Miyazaki M."/>
            <person name="Miyata M."/>
            <person name="Ogawara M."/>
            <person name="Saito Y."/>
            <person name="Sakai S."/>
            <person name="Tahara Y.O."/>
            <person name="Takano Y."/>
            <person name="Tasumi E."/>
            <person name="Uematsu K."/>
            <person name="Yoshimura T."/>
            <person name="Itoh T."/>
            <person name="Ohkuma M."/>
            <person name="Takai K."/>
        </authorList>
    </citation>
    <scope>NUCLEOTIDE SEQUENCE [LARGE SCALE GENOMIC DNA]</scope>
    <source>
        <strain evidence="1 2">MK-D1</strain>
    </source>
</reference>
<dbReference type="EMBL" id="CP042905">
    <property type="protein sequence ID" value="QEE16052.2"/>
    <property type="molecule type" value="Genomic_DNA"/>
</dbReference>
<evidence type="ECO:0000313" key="1">
    <source>
        <dbReference type="EMBL" id="QEE16052.2"/>
    </source>
</evidence>